<reference evidence="8 9" key="1">
    <citation type="submission" date="2024-04" db="EMBL/GenBank/DDBJ databases">
        <title>Phyllosticta paracitricarpa is synonymous to the EU quarantine fungus P. citricarpa based on phylogenomic analyses.</title>
        <authorList>
            <consortium name="Lawrence Berkeley National Laboratory"/>
            <person name="Van ingen-buijs V.A."/>
            <person name="Van westerhoven A.C."/>
            <person name="Haridas S."/>
            <person name="Skiadas P."/>
            <person name="Martin F."/>
            <person name="Groenewald J.Z."/>
            <person name="Crous P.W."/>
            <person name="Seidl M.F."/>
        </authorList>
    </citation>
    <scope>NUCLEOTIDE SEQUENCE [LARGE SCALE GENOMIC DNA]</scope>
    <source>
        <strain evidence="8 9">CPC 17464</strain>
    </source>
</reference>
<gene>
    <name evidence="8" type="ORF">J3D65DRAFT_621341</name>
</gene>
<keyword evidence="4 8" id="KW-0223">Dioxygenase</keyword>
<comment type="cofactor">
    <cofactor evidence="1">
        <name>Fe(2+)</name>
        <dbReference type="ChEBI" id="CHEBI:29033"/>
    </cofactor>
</comment>
<evidence type="ECO:0000256" key="2">
    <source>
        <dbReference type="ARBA" id="ARBA00005896"/>
    </source>
</evidence>
<dbReference type="PANTHER" id="PTHR43779:SF2">
    <property type="entry name" value="ALPHA-KETOGLUTARATE-DEPENDENT XANTHINE DIOXYGENASE XAN1"/>
    <property type="match status" value="1"/>
</dbReference>
<evidence type="ECO:0000313" key="9">
    <source>
        <dbReference type="Proteomes" id="UP001360953"/>
    </source>
</evidence>
<keyword evidence="5" id="KW-0560">Oxidoreductase</keyword>
<evidence type="ECO:0000256" key="3">
    <source>
        <dbReference type="ARBA" id="ARBA00022723"/>
    </source>
</evidence>
<evidence type="ECO:0000256" key="1">
    <source>
        <dbReference type="ARBA" id="ARBA00001954"/>
    </source>
</evidence>
<dbReference type="GO" id="GO:0051213">
    <property type="term" value="F:dioxygenase activity"/>
    <property type="evidence" value="ECO:0007669"/>
    <property type="project" value="UniProtKB-KW"/>
</dbReference>
<dbReference type="InterPro" id="IPR051178">
    <property type="entry name" value="TfdA_dioxygenase"/>
</dbReference>
<dbReference type="PANTHER" id="PTHR43779">
    <property type="entry name" value="DIOXYGENASE RV0097-RELATED"/>
    <property type="match status" value="1"/>
</dbReference>
<comment type="similarity">
    <text evidence="2">Belongs to the TfdA dioxygenase family.</text>
</comment>
<keyword evidence="3" id="KW-0479">Metal-binding</keyword>
<accession>A0ABR1LTW1</accession>
<dbReference type="Proteomes" id="UP001360953">
    <property type="component" value="Unassembled WGS sequence"/>
</dbReference>
<evidence type="ECO:0000313" key="8">
    <source>
        <dbReference type="EMBL" id="KAK7538220.1"/>
    </source>
</evidence>
<sequence length="409" mass="45694">MVGKSGATYNLDKIPPSTITHTATMAPSPLRVVPLPDELRKSSQIGAEVVLPSGMRYLSLENLTEQEKTTLRDGLYQHGVLVVRDQLGIHPGVMPQLGKFFDETAGETHSAGRKMVTDKRNILSENRGARNPRATQVGIIGKGRFENVEGCLNLDLKHVDHTEFHENPLSAEEIALGFTRPYRWHMDMPLNGNLPGFVTTIHCVQAPDLPDQKIKFPDQDLPIPAASTAFLSGARAFELLTPEEKEFALNTTVLYAPRAYEWMRECKATEDGMTIAKVGKERPLGEFHDNLTYPMVWKNHGTGKPHLQILGCCVYSLRTTDPKTGQVTEMTDLVSVRKTCRRLLSHVYAPENIYPHRWAEGDFVIFHNRGCLHSITGTLMGPTDGDDKEKRLLWQCNMMSGTPPEPFKA</sequence>
<comment type="caution">
    <text evidence="8">The sequence shown here is derived from an EMBL/GenBank/DDBJ whole genome shotgun (WGS) entry which is preliminary data.</text>
</comment>
<keyword evidence="9" id="KW-1185">Reference proteome</keyword>
<evidence type="ECO:0000256" key="4">
    <source>
        <dbReference type="ARBA" id="ARBA00022964"/>
    </source>
</evidence>
<dbReference type="InterPro" id="IPR042098">
    <property type="entry name" value="TauD-like_sf"/>
</dbReference>
<dbReference type="RefSeq" id="XP_066655907.1">
    <property type="nucleotide sequence ID" value="XM_066799948.1"/>
</dbReference>
<organism evidence="8 9">
    <name type="scientific">Phyllosticta citribraziliensis</name>
    <dbReference type="NCBI Taxonomy" id="989973"/>
    <lineage>
        <taxon>Eukaryota</taxon>
        <taxon>Fungi</taxon>
        <taxon>Dikarya</taxon>
        <taxon>Ascomycota</taxon>
        <taxon>Pezizomycotina</taxon>
        <taxon>Dothideomycetes</taxon>
        <taxon>Dothideomycetes incertae sedis</taxon>
        <taxon>Botryosphaeriales</taxon>
        <taxon>Phyllostictaceae</taxon>
        <taxon>Phyllosticta</taxon>
    </lineage>
</organism>
<name>A0ABR1LTW1_9PEZI</name>
<dbReference type="GeneID" id="92032854"/>
<dbReference type="Gene3D" id="3.60.130.10">
    <property type="entry name" value="Clavaminate synthase-like"/>
    <property type="match status" value="1"/>
</dbReference>
<evidence type="ECO:0000259" key="7">
    <source>
        <dbReference type="Pfam" id="PF02668"/>
    </source>
</evidence>
<evidence type="ECO:0000256" key="6">
    <source>
        <dbReference type="ARBA" id="ARBA00023004"/>
    </source>
</evidence>
<protein>
    <submittedName>
        <fullName evidence="8">Alpha-ketoglutarate dependent xanthine dioxygenase</fullName>
    </submittedName>
</protein>
<evidence type="ECO:0000256" key="5">
    <source>
        <dbReference type="ARBA" id="ARBA00023002"/>
    </source>
</evidence>
<dbReference type="SUPFAM" id="SSF51197">
    <property type="entry name" value="Clavaminate synthase-like"/>
    <property type="match status" value="1"/>
</dbReference>
<keyword evidence="6" id="KW-0408">Iron</keyword>
<feature type="domain" description="TauD/TfdA-like" evidence="7">
    <location>
        <begin position="41"/>
        <end position="396"/>
    </location>
</feature>
<dbReference type="InterPro" id="IPR003819">
    <property type="entry name" value="TauD/TfdA-like"/>
</dbReference>
<dbReference type="Pfam" id="PF02668">
    <property type="entry name" value="TauD"/>
    <property type="match status" value="1"/>
</dbReference>
<proteinExistence type="inferred from homology"/>
<dbReference type="EMBL" id="JBBPEH010000005">
    <property type="protein sequence ID" value="KAK7538220.1"/>
    <property type="molecule type" value="Genomic_DNA"/>
</dbReference>